<dbReference type="Pfam" id="PF01476">
    <property type="entry name" value="LysM"/>
    <property type="match status" value="1"/>
</dbReference>
<dbReference type="EMBL" id="UINC01000983">
    <property type="protein sequence ID" value="SUZ66429.1"/>
    <property type="molecule type" value="Genomic_DNA"/>
</dbReference>
<dbReference type="Gene3D" id="3.10.350.10">
    <property type="entry name" value="LysM domain"/>
    <property type="match status" value="1"/>
</dbReference>
<sequence length="235" mass="25801">MLLSYGLVFLSGCTTESRAVVVERSAIGSQDANYYEVAPGDSLYSIAWRFDTQVERLAEFNGIDPPYLIQPGWRLSLRSQNRRVSNKKPSTKDKKYVGTPETKARDSSETFVQRYTGAWRWPVEAVVTRPFGSDNKGVDFVLTRGQTIHVAAAGLVVYTGPGLGGFRNLVIVKHDASYLSAYGMNTDYLVAEGDAVSADKGIARVLSSANNGGKFHFEVRREGKPVNPNQLVSAK</sequence>
<protein>
    <recommendedName>
        <fullName evidence="3">LysM domain-containing protein</fullName>
    </recommendedName>
</protein>
<dbReference type="CDD" id="cd12797">
    <property type="entry name" value="M23_peptidase"/>
    <property type="match status" value="1"/>
</dbReference>
<dbReference type="PROSITE" id="PS51782">
    <property type="entry name" value="LYSM"/>
    <property type="match status" value="1"/>
</dbReference>
<dbReference type="InterPro" id="IPR050570">
    <property type="entry name" value="Cell_wall_metabolism_enzyme"/>
</dbReference>
<comment type="similarity">
    <text evidence="1">Belongs to the E.coli NlpD/Haemophilus LppB family.</text>
</comment>
<dbReference type="InterPro" id="IPR011055">
    <property type="entry name" value="Dup_hybrid_motif"/>
</dbReference>
<organism evidence="4">
    <name type="scientific">marine metagenome</name>
    <dbReference type="NCBI Taxonomy" id="408172"/>
    <lineage>
        <taxon>unclassified sequences</taxon>
        <taxon>metagenomes</taxon>
        <taxon>ecological metagenomes</taxon>
    </lineage>
</organism>
<proteinExistence type="inferred from homology"/>
<evidence type="ECO:0000256" key="2">
    <source>
        <dbReference type="SAM" id="MobiDB-lite"/>
    </source>
</evidence>
<feature type="compositionally biased region" description="Basic and acidic residues" evidence="2">
    <location>
        <begin position="90"/>
        <end position="102"/>
    </location>
</feature>
<reference evidence="4" key="1">
    <citation type="submission" date="2018-05" db="EMBL/GenBank/DDBJ databases">
        <authorList>
            <person name="Lanie J.A."/>
            <person name="Ng W.-L."/>
            <person name="Kazmierczak K.M."/>
            <person name="Andrzejewski T.M."/>
            <person name="Davidsen T.M."/>
            <person name="Wayne K.J."/>
            <person name="Tettelin H."/>
            <person name="Glass J.I."/>
            <person name="Rusch D."/>
            <person name="Podicherti R."/>
            <person name="Tsui H.-C.T."/>
            <person name="Winkler M.E."/>
        </authorList>
    </citation>
    <scope>NUCLEOTIDE SEQUENCE</scope>
</reference>
<feature type="domain" description="LysM" evidence="3">
    <location>
        <begin position="33"/>
        <end position="77"/>
    </location>
</feature>
<dbReference type="SMART" id="SM00257">
    <property type="entry name" value="LysM"/>
    <property type="match status" value="1"/>
</dbReference>
<gene>
    <name evidence="4" type="ORF">METZ01_LOCUS19283</name>
</gene>
<evidence type="ECO:0000259" key="3">
    <source>
        <dbReference type="PROSITE" id="PS51782"/>
    </source>
</evidence>
<dbReference type="Gene3D" id="2.70.70.10">
    <property type="entry name" value="Glucose Permease (Domain IIA)"/>
    <property type="match status" value="1"/>
</dbReference>
<name>A0A381PK26_9ZZZZ</name>
<dbReference type="InterPro" id="IPR018392">
    <property type="entry name" value="LysM"/>
</dbReference>
<accession>A0A381PK26</accession>
<dbReference type="InterPro" id="IPR016047">
    <property type="entry name" value="M23ase_b-sheet_dom"/>
</dbReference>
<dbReference type="CDD" id="cd00118">
    <property type="entry name" value="LysM"/>
    <property type="match status" value="1"/>
</dbReference>
<dbReference type="PANTHER" id="PTHR21666">
    <property type="entry name" value="PEPTIDASE-RELATED"/>
    <property type="match status" value="1"/>
</dbReference>
<dbReference type="InterPro" id="IPR036779">
    <property type="entry name" value="LysM_dom_sf"/>
</dbReference>
<dbReference type="AlphaFoldDB" id="A0A381PK26"/>
<dbReference type="PANTHER" id="PTHR21666:SF263">
    <property type="entry name" value="MUREIN HYDROLASE ACTIVATOR NLPD"/>
    <property type="match status" value="1"/>
</dbReference>
<dbReference type="SUPFAM" id="SSF51261">
    <property type="entry name" value="Duplicated hybrid motif"/>
    <property type="match status" value="1"/>
</dbReference>
<dbReference type="Pfam" id="PF01551">
    <property type="entry name" value="Peptidase_M23"/>
    <property type="match status" value="1"/>
</dbReference>
<evidence type="ECO:0000313" key="4">
    <source>
        <dbReference type="EMBL" id="SUZ66429.1"/>
    </source>
</evidence>
<dbReference type="GO" id="GO:0004222">
    <property type="term" value="F:metalloendopeptidase activity"/>
    <property type="evidence" value="ECO:0007669"/>
    <property type="project" value="TreeGrafter"/>
</dbReference>
<evidence type="ECO:0000256" key="1">
    <source>
        <dbReference type="ARBA" id="ARBA00038420"/>
    </source>
</evidence>
<feature type="region of interest" description="Disordered" evidence="2">
    <location>
        <begin position="80"/>
        <end position="102"/>
    </location>
</feature>